<organism evidence="2 3">
    <name type="scientific">Ficus carica</name>
    <name type="common">Common fig</name>
    <dbReference type="NCBI Taxonomy" id="3494"/>
    <lineage>
        <taxon>Eukaryota</taxon>
        <taxon>Viridiplantae</taxon>
        <taxon>Streptophyta</taxon>
        <taxon>Embryophyta</taxon>
        <taxon>Tracheophyta</taxon>
        <taxon>Spermatophyta</taxon>
        <taxon>Magnoliopsida</taxon>
        <taxon>eudicotyledons</taxon>
        <taxon>Gunneridae</taxon>
        <taxon>Pentapetalae</taxon>
        <taxon>rosids</taxon>
        <taxon>fabids</taxon>
        <taxon>Rosales</taxon>
        <taxon>Moraceae</taxon>
        <taxon>Ficeae</taxon>
        <taxon>Ficus</taxon>
    </lineage>
</organism>
<evidence type="ECO:0000313" key="3">
    <source>
        <dbReference type="Proteomes" id="UP001187192"/>
    </source>
</evidence>
<comment type="caution">
    <text evidence="2">The sequence shown here is derived from an EMBL/GenBank/DDBJ whole genome shotgun (WGS) entry which is preliminary data.</text>
</comment>
<evidence type="ECO:0000313" key="2">
    <source>
        <dbReference type="EMBL" id="GMN50689.1"/>
    </source>
</evidence>
<dbReference type="PANTHER" id="PTHR36784:SF1">
    <property type="entry name" value="HISTONE-LYSINE N-METHYLTRANSFERASE"/>
    <property type="match status" value="1"/>
</dbReference>
<sequence>MKKLARQWRKSAEDELSLPIRDDNLPMDTQEQEELVRSFESGHAQLSRLWRSVFVVLLFCFAGLLVYSIFQQVASPWELRYHAYFMEEVDSWMIICADWVAVVACSLAIVGLLHDSRHHRRWIWYSFFIGMEYMS</sequence>
<keyword evidence="1" id="KW-0812">Transmembrane</keyword>
<gene>
    <name evidence="2" type="ORF">TIFTF001_019846</name>
</gene>
<name>A0AA88ADS0_FICCA</name>
<dbReference type="PANTHER" id="PTHR36784">
    <property type="entry name" value="HISTONE-LYSINE N-METHYLTRANSFERASE"/>
    <property type="match status" value="1"/>
</dbReference>
<protein>
    <submittedName>
        <fullName evidence="2">Uncharacterized protein</fullName>
    </submittedName>
</protein>
<accession>A0AA88ADS0</accession>
<keyword evidence="3" id="KW-1185">Reference proteome</keyword>
<feature type="transmembrane region" description="Helical" evidence="1">
    <location>
        <begin position="49"/>
        <end position="71"/>
    </location>
</feature>
<dbReference type="Proteomes" id="UP001187192">
    <property type="component" value="Unassembled WGS sequence"/>
</dbReference>
<feature type="transmembrane region" description="Helical" evidence="1">
    <location>
        <begin position="91"/>
        <end position="113"/>
    </location>
</feature>
<dbReference type="EMBL" id="BTGU01000034">
    <property type="protein sequence ID" value="GMN50689.1"/>
    <property type="molecule type" value="Genomic_DNA"/>
</dbReference>
<keyword evidence="1" id="KW-1133">Transmembrane helix</keyword>
<dbReference type="AlphaFoldDB" id="A0AA88ADS0"/>
<keyword evidence="1" id="KW-0472">Membrane</keyword>
<evidence type="ECO:0000256" key="1">
    <source>
        <dbReference type="SAM" id="Phobius"/>
    </source>
</evidence>
<reference evidence="2" key="1">
    <citation type="submission" date="2023-07" db="EMBL/GenBank/DDBJ databases">
        <title>draft genome sequence of fig (Ficus carica).</title>
        <authorList>
            <person name="Takahashi T."/>
            <person name="Nishimura K."/>
        </authorList>
    </citation>
    <scope>NUCLEOTIDE SEQUENCE</scope>
</reference>
<proteinExistence type="predicted"/>